<evidence type="ECO:0000313" key="1">
    <source>
        <dbReference type="EMBL" id="NYF59568.1"/>
    </source>
</evidence>
<gene>
    <name evidence="1" type="ORF">HDA35_005399</name>
</gene>
<accession>A0ABX2RSQ3</accession>
<organism evidence="1 2">
    <name type="scientific">Micromonospora purpureochromogenes</name>
    <dbReference type="NCBI Taxonomy" id="47872"/>
    <lineage>
        <taxon>Bacteria</taxon>
        <taxon>Bacillati</taxon>
        <taxon>Actinomycetota</taxon>
        <taxon>Actinomycetes</taxon>
        <taxon>Micromonosporales</taxon>
        <taxon>Micromonosporaceae</taxon>
        <taxon>Micromonospora</taxon>
    </lineage>
</organism>
<comment type="caution">
    <text evidence="1">The sequence shown here is derived from an EMBL/GenBank/DDBJ whole genome shotgun (WGS) entry which is preliminary data.</text>
</comment>
<keyword evidence="2" id="KW-1185">Reference proteome</keyword>
<dbReference type="Proteomes" id="UP000631553">
    <property type="component" value="Unassembled WGS sequence"/>
</dbReference>
<sequence length="35" mass="3677">MSDIHRPYGRAVPLATVTIDRWTGVAGNVAAGPAR</sequence>
<name>A0ABX2RSQ3_9ACTN</name>
<protein>
    <submittedName>
        <fullName evidence="1">Uncharacterized protein</fullName>
    </submittedName>
</protein>
<dbReference type="EMBL" id="JACCCQ010000001">
    <property type="protein sequence ID" value="NYF59568.1"/>
    <property type="molecule type" value="Genomic_DNA"/>
</dbReference>
<reference evidence="1 2" key="1">
    <citation type="submission" date="2020-07" db="EMBL/GenBank/DDBJ databases">
        <title>Sequencing the genomes of 1000 actinobacteria strains.</title>
        <authorList>
            <person name="Klenk H.-P."/>
        </authorList>
    </citation>
    <scope>NUCLEOTIDE SEQUENCE [LARGE SCALE GENOMIC DNA]</scope>
    <source>
        <strain evidence="1 2">DSM 43814</strain>
    </source>
</reference>
<evidence type="ECO:0000313" key="2">
    <source>
        <dbReference type="Proteomes" id="UP000631553"/>
    </source>
</evidence>
<proteinExistence type="predicted"/>